<evidence type="ECO:0000259" key="3">
    <source>
        <dbReference type="Pfam" id="PF17757"/>
    </source>
</evidence>
<dbReference type="Gene3D" id="3.40.50.11140">
    <property type="match status" value="1"/>
</dbReference>
<sequence length="416" mass="47526">VQSLASPFNPHFPNLGEPALHWRGLYGSAGGLTIAQAATHDNPLVIVVTRDNRRLQLLHSELQFYRSGRNAPPLARLLDWECLPYDLFSPHQDITSERLRTLASLPTMCHGLLLVTMETLMQRLPPVMHILGQTFSLACGETLDIETFRAQLQHSGYFAVTQVMGPGEYAVRGGVIDLFTMGFEHPFRLDLFGSEIESIRYFDPETQRSSEKVERIDILPAREFPLTKEGIRRFRENFRATFEGDPQLHLVYREISRGNTPAGVDFYFPLFFSETATLFDYVPLNAYWIIDEEAELQANTLWAEIQDRYQIASHDSERRPLKPDRLYLNPMLLSENLERQRRALIQINPTDEKSIVFSSQLPDEFPVQANSTEPYSALISHLKEGQHRTLLVAETPGRRQALDDLLTHHAIKTTNA</sequence>
<evidence type="ECO:0000313" key="4">
    <source>
        <dbReference type="EMBL" id="SVB30058.1"/>
    </source>
</evidence>
<dbReference type="AlphaFoldDB" id="A0A382CV75"/>
<dbReference type="InterPro" id="IPR041471">
    <property type="entry name" value="UvrB_inter"/>
</dbReference>
<dbReference type="PANTHER" id="PTHR24029:SF1">
    <property type="entry name" value="TRANSCRIPTION-REPAIR-COUPLING FACTOR"/>
    <property type="match status" value="1"/>
</dbReference>
<keyword evidence="1" id="KW-0547">Nucleotide-binding</keyword>
<dbReference type="InterPro" id="IPR004807">
    <property type="entry name" value="UvrB"/>
</dbReference>
<protein>
    <recommendedName>
        <fullName evidence="3">UvrB interaction domain-containing protein</fullName>
    </recommendedName>
</protein>
<feature type="non-terminal residue" evidence="4">
    <location>
        <position position="1"/>
    </location>
</feature>
<dbReference type="Pfam" id="PF17757">
    <property type="entry name" value="UvrB_inter"/>
    <property type="match status" value="1"/>
</dbReference>
<reference evidence="4" key="1">
    <citation type="submission" date="2018-05" db="EMBL/GenBank/DDBJ databases">
        <authorList>
            <person name="Lanie J.A."/>
            <person name="Ng W.-L."/>
            <person name="Kazmierczak K.M."/>
            <person name="Andrzejewski T.M."/>
            <person name="Davidsen T.M."/>
            <person name="Wayne K.J."/>
            <person name="Tettelin H."/>
            <person name="Glass J.I."/>
            <person name="Rusch D."/>
            <person name="Podicherti R."/>
            <person name="Tsui H.-C.T."/>
            <person name="Winkler M.E."/>
        </authorList>
    </citation>
    <scope>NUCLEOTIDE SEQUENCE</scope>
</reference>
<organism evidence="4">
    <name type="scientific">marine metagenome</name>
    <dbReference type="NCBI Taxonomy" id="408172"/>
    <lineage>
        <taxon>unclassified sequences</taxon>
        <taxon>metagenomes</taxon>
        <taxon>ecological metagenomes</taxon>
    </lineage>
</organism>
<gene>
    <name evidence="4" type="ORF">METZ01_LOCUS182912</name>
</gene>
<accession>A0A382CV75</accession>
<proteinExistence type="predicted"/>
<dbReference type="PANTHER" id="PTHR24029">
    <property type="entry name" value="UVRABC SYSTEM PROTEIN B"/>
    <property type="match status" value="1"/>
</dbReference>
<dbReference type="GO" id="GO:0005524">
    <property type="term" value="F:ATP binding"/>
    <property type="evidence" value="ECO:0007669"/>
    <property type="project" value="UniProtKB-KW"/>
</dbReference>
<dbReference type="GO" id="GO:0009380">
    <property type="term" value="C:excinuclease repair complex"/>
    <property type="evidence" value="ECO:0007669"/>
    <property type="project" value="InterPro"/>
</dbReference>
<keyword evidence="2" id="KW-0067">ATP-binding</keyword>
<dbReference type="SUPFAM" id="SSF52540">
    <property type="entry name" value="P-loop containing nucleoside triphosphate hydrolases"/>
    <property type="match status" value="2"/>
</dbReference>
<dbReference type="InterPro" id="IPR027417">
    <property type="entry name" value="P-loop_NTPase"/>
</dbReference>
<name>A0A382CV75_9ZZZZ</name>
<evidence type="ECO:0000256" key="2">
    <source>
        <dbReference type="ARBA" id="ARBA00022840"/>
    </source>
</evidence>
<dbReference type="GO" id="GO:0016887">
    <property type="term" value="F:ATP hydrolysis activity"/>
    <property type="evidence" value="ECO:0007669"/>
    <property type="project" value="InterPro"/>
</dbReference>
<feature type="domain" description="UvrB interaction" evidence="3">
    <location>
        <begin position="136"/>
        <end position="224"/>
    </location>
</feature>
<dbReference type="GO" id="GO:0006289">
    <property type="term" value="P:nucleotide-excision repair"/>
    <property type="evidence" value="ECO:0007669"/>
    <property type="project" value="InterPro"/>
</dbReference>
<dbReference type="EMBL" id="UINC01036302">
    <property type="protein sequence ID" value="SVB30058.1"/>
    <property type="molecule type" value="Genomic_DNA"/>
</dbReference>
<evidence type="ECO:0000256" key="1">
    <source>
        <dbReference type="ARBA" id="ARBA00022741"/>
    </source>
</evidence>
<dbReference type="Gene3D" id="3.30.2060.10">
    <property type="entry name" value="Penicillin-binding protein 1b domain"/>
    <property type="match status" value="1"/>
</dbReference>
<dbReference type="Gene3D" id="3.40.50.11180">
    <property type="match status" value="1"/>
</dbReference>
<feature type="non-terminal residue" evidence="4">
    <location>
        <position position="416"/>
    </location>
</feature>
<dbReference type="GO" id="GO:0003677">
    <property type="term" value="F:DNA binding"/>
    <property type="evidence" value="ECO:0007669"/>
    <property type="project" value="InterPro"/>
</dbReference>